<evidence type="ECO:0000256" key="2">
    <source>
        <dbReference type="ARBA" id="ARBA00004922"/>
    </source>
</evidence>
<dbReference type="PANTHER" id="PTHR48438">
    <property type="entry name" value="ALPHA-(1,3)-FUCOSYLTRANSFERASE C-RELATED"/>
    <property type="match status" value="1"/>
</dbReference>
<organism evidence="15 16">
    <name type="scientific">Aplysia californica</name>
    <name type="common">California sea hare</name>
    <dbReference type="NCBI Taxonomy" id="6500"/>
    <lineage>
        <taxon>Eukaryota</taxon>
        <taxon>Metazoa</taxon>
        <taxon>Spiralia</taxon>
        <taxon>Lophotrochozoa</taxon>
        <taxon>Mollusca</taxon>
        <taxon>Gastropoda</taxon>
        <taxon>Heterobranchia</taxon>
        <taxon>Euthyneura</taxon>
        <taxon>Tectipleura</taxon>
        <taxon>Aplysiida</taxon>
        <taxon>Aplysioidea</taxon>
        <taxon>Aplysiidae</taxon>
        <taxon>Aplysia</taxon>
    </lineage>
</organism>
<dbReference type="SUPFAM" id="SSF53756">
    <property type="entry name" value="UDP-Glycosyltransferase/glycogen phosphorylase"/>
    <property type="match status" value="1"/>
</dbReference>
<dbReference type="InterPro" id="IPR038577">
    <property type="entry name" value="GT10-like_C_sf"/>
</dbReference>
<dbReference type="InterPro" id="IPR031481">
    <property type="entry name" value="Glyco_tran_10_N"/>
</dbReference>
<feature type="domain" description="Fucosyltransferase C-terminal" evidence="13">
    <location>
        <begin position="263"/>
        <end position="437"/>
    </location>
</feature>
<reference evidence="16" key="1">
    <citation type="submission" date="2025-08" db="UniProtKB">
        <authorList>
            <consortium name="RefSeq"/>
        </authorList>
    </citation>
    <scope>IDENTIFICATION</scope>
</reference>
<dbReference type="InterPro" id="IPR001503">
    <property type="entry name" value="Glyco_trans_10"/>
</dbReference>
<feature type="domain" description="Fucosyltransferase N-terminal" evidence="14">
    <location>
        <begin position="149"/>
        <end position="240"/>
    </location>
</feature>
<keyword evidence="15" id="KW-1185">Reference proteome</keyword>
<keyword evidence="7" id="KW-0735">Signal-anchor</keyword>
<evidence type="ECO:0000256" key="11">
    <source>
        <dbReference type="ARBA" id="ARBA00023180"/>
    </source>
</evidence>
<evidence type="ECO:0000256" key="5">
    <source>
        <dbReference type="ARBA" id="ARBA00022679"/>
    </source>
</evidence>
<dbReference type="Gene3D" id="3.40.50.11660">
    <property type="entry name" value="Glycosyl transferase family 10, C-terminal domain"/>
    <property type="match status" value="1"/>
</dbReference>
<keyword evidence="9 12" id="KW-0333">Golgi apparatus</keyword>
<evidence type="ECO:0000256" key="7">
    <source>
        <dbReference type="ARBA" id="ARBA00022968"/>
    </source>
</evidence>
<evidence type="ECO:0000256" key="9">
    <source>
        <dbReference type="ARBA" id="ARBA00023034"/>
    </source>
</evidence>
<dbReference type="RefSeq" id="XP_012945945.2">
    <property type="nucleotide sequence ID" value="XM_013090491.2"/>
</dbReference>
<dbReference type="PANTHER" id="PTHR48438:SF1">
    <property type="entry name" value="ALPHA-(1,3)-FUCOSYLTRANSFERASE C-RELATED"/>
    <property type="match status" value="1"/>
</dbReference>
<keyword evidence="10" id="KW-0472">Membrane</keyword>
<evidence type="ECO:0000256" key="8">
    <source>
        <dbReference type="ARBA" id="ARBA00022989"/>
    </source>
</evidence>
<comment type="pathway">
    <text evidence="2">Protein modification; protein glycosylation.</text>
</comment>
<evidence type="ECO:0000313" key="16">
    <source>
        <dbReference type="RefSeq" id="XP_012945945.2"/>
    </source>
</evidence>
<protein>
    <recommendedName>
        <fullName evidence="12">Fucosyltransferase</fullName>
        <ecNumber evidence="12">2.4.1.-</ecNumber>
    </recommendedName>
</protein>
<keyword evidence="4 12" id="KW-0328">Glycosyltransferase</keyword>
<name>A0ABM1AE41_APLCA</name>
<evidence type="ECO:0000259" key="14">
    <source>
        <dbReference type="Pfam" id="PF17039"/>
    </source>
</evidence>
<evidence type="ECO:0000256" key="4">
    <source>
        <dbReference type="ARBA" id="ARBA00022676"/>
    </source>
</evidence>
<dbReference type="GeneID" id="101856859"/>
<evidence type="ECO:0000256" key="12">
    <source>
        <dbReference type="RuleBase" id="RU003832"/>
    </source>
</evidence>
<dbReference type="EC" id="2.4.1.-" evidence="12"/>
<sequence length="449" mass="51940">MFATNTRRCLTFFLLVLSLLVLFLVLLDKRATDQIRQLHAYVTSFRASTSLGHLPRPFLNATPNDTTAAMLFSHAWRYLQHGVNNTANPKLTSLGFEPTDLHEFKSPYIITPKIYPHPDAGEGRKEEGSSRKVKTVSCFNCPQWFKNHPLNRQNANFEACPYQHCKLDLSGRQKATADMVIFFVGQLGNRKPPPRAMGQIWVMAFWESPVHYSYPSGYSEWRSVFNWTFTYRTDSDIFAPGNRLAWRDRSQLLSPADYLDIAKKKTRTAAWWVSNCSPYSKRLDYARELQKHIDVDIYGACGPLKCSKHQQQHCSQMLNTTYKFYLGFENSFCQDYVTEKLFRNFENRAHIIPVVRGGLDYDRYLPPNVLVNTAHFKTPALLAAHLKQLGSDPERYASMLREKDKLVALGWKFDWCDVCEKLHTDTQTKNIPDIKQWSHEHTCYTPTDV</sequence>
<dbReference type="Proteomes" id="UP000694888">
    <property type="component" value="Unplaced"/>
</dbReference>
<dbReference type="Pfam" id="PF17039">
    <property type="entry name" value="Glyco_tran_10_N"/>
    <property type="match status" value="1"/>
</dbReference>
<evidence type="ECO:0000256" key="6">
    <source>
        <dbReference type="ARBA" id="ARBA00022692"/>
    </source>
</evidence>
<dbReference type="Pfam" id="PF00852">
    <property type="entry name" value="Glyco_transf_10"/>
    <property type="match status" value="1"/>
</dbReference>
<comment type="subcellular location">
    <subcellularLocation>
        <location evidence="1">Golgi apparatus membrane</location>
        <topology evidence="1">Single-pass type II membrane protein</topology>
    </subcellularLocation>
    <subcellularLocation>
        <location evidence="12">Golgi apparatus</location>
        <location evidence="12">Golgi stack membrane</location>
        <topology evidence="12">Single-pass type II membrane protein</topology>
    </subcellularLocation>
</comment>
<evidence type="ECO:0000313" key="15">
    <source>
        <dbReference type="Proteomes" id="UP000694888"/>
    </source>
</evidence>
<proteinExistence type="inferred from homology"/>
<accession>A0ABM1AE41</accession>
<evidence type="ECO:0000259" key="13">
    <source>
        <dbReference type="Pfam" id="PF00852"/>
    </source>
</evidence>
<comment type="similarity">
    <text evidence="3 12">Belongs to the glycosyltransferase 10 family.</text>
</comment>
<keyword evidence="6 12" id="KW-0812">Transmembrane</keyword>
<evidence type="ECO:0000256" key="1">
    <source>
        <dbReference type="ARBA" id="ARBA00004323"/>
    </source>
</evidence>
<keyword evidence="8" id="KW-1133">Transmembrane helix</keyword>
<evidence type="ECO:0000256" key="10">
    <source>
        <dbReference type="ARBA" id="ARBA00023136"/>
    </source>
</evidence>
<gene>
    <name evidence="16" type="primary">LOC101856859</name>
</gene>
<keyword evidence="11" id="KW-0325">Glycoprotein</keyword>
<evidence type="ECO:0000256" key="3">
    <source>
        <dbReference type="ARBA" id="ARBA00008919"/>
    </source>
</evidence>
<keyword evidence="5 12" id="KW-0808">Transferase</keyword>
<dbReference type="InterPro" id="IPR055270">
    <property type="entry name" value="Glyco_tran_10_C"/>
</dbReference>